<sequence length="86" mass="9803">MVTYGGGAKPLAARGMPFGERRAAAALSFARRRMHYPLHRFGGMVYTVILQRARPKVKHKAHSAAFTRAKNLHNLSYKRKDLFMEM</sequence>
<organism evidence="1 2">
    <name type="scientific">Ruthenibacterium lactatiformans</name>
    <dbReference type="NCBI Taxonomy" id="1550024"/>
    <lineage>
        <taxon>Bacteria</taxon>
        <taxon>Bacillati</taxon>
        <taxon>Bacillota</taxon>
        <taxon>Clostridia</taxon>
        <taxon>Eubacteriales</taxon>
        <taxon>Oscillospiraceae</taxon>
        <taxon>Ruthenibacterium</taxon>
    </lineage>
</organism>
<proteinExistence type="predicted"/>
<dbReference type="AlphaFoldDB" id="A0A0D8J1Y4"/>
<dbReference type="EMBL" id="JXXK01000003">
    <property type="protein sequence ID" value="KJF40995.1"/>
    <property type="molecule type" value="Genomic_DNA"/>
</dbReference>
<comment type="caution">
    <text evidence="1">The sequence shown here is derived from an EMBL/GenBank/DDBJ whole genome shotgun (WGS) entry which is preliminary data.</text>
</comment>
<dbReference type="Proteomes" id="UP000032483">
    <property type="component" value="Unassembled WGS sequence"/>
</dbReference>
<keyword evidence="2" id="KW-1185">Reference proteome</keyword>
<accession>A0A0D8J1Y4</accession>
<evidence type="ECO:0000313" key="1">
    <source>
        <dbReference type="EMBL" id="KJF40995.1"/>
    </source>
</evidence>
<name>A0A0D8J1Y4_9FIRM</name>
<gene>
    <name evidence="1" type="ORF">TQ39_04090</name>
</gene>
<evidence type="ECO:0000313" key="2">
    <source>
        <dbReference type="Proteomes" id="UP000032483"/>
    </source>
</evidence>
<reference evidence="1" key="1">
    <citation type="submission" date="2015-02" db="EMBL/GenBank/DDBJ databases">
        <title>A novel member of the family Ruminococcaceae isolated from human feces.</title>
        <authorList>
            <person name="Shkoporov A.N."/>
            <person name="Chaplin A.V."/>
            <person name="Motuzova O.V."/>
            <person name="Kafarskaia L.I."/>
            <person name="Khokhlova E.V."/>
            <person name="Efimov B.A."/>
        </authorList>
    </citation>
    <scope>NUCLEOTIDE SEQUENCE [LARGE SCALE GENOMIC DNA]</scope>
    <source>
        <strain evidence="1">585-1</strain>
    </source>
</reference>
<protein>
    <submittedName>
        <fullName evidence="1">Uncharacterized protein</fullName>
    </submittedName>
</protein>